<feature type="region of interest" description="Disordered" evidence="1">
    <location>
        <begin position="164"/>
        <end position="186"/>
    </location>
</feature>
<evidence type="ECO:0000313" key="4">
    <source>
        <dbReference type="Proteomes" id="UP000812966"/>
    </source>
</evidence>
<gene>
    <name evidence="3" type="ORF">FFLO_04895</name>
</gene>
<feature type="compositionally biased region" description="Basic and acidic residues" evidence="1">
    <location>
        <begin position="651"/>
        <end position="670"/>
    </location>
</feature>
<dbReference type="PANTHER" id="PTHR14336">
    <property type="entry name" value="TANDEM PH DOMAIN CONTAINING PROTEIN"/>
    <property type="match status" value="1"/>
</dbReference>
<dbReference type="PANTHER" id="PTHR14336:SF8">
    <property type="entry name" value="PROTEIN OPY1"/>
    <property type="match status" value="1"/>
</dbReference>
<dbReference type="Proteomes" id="UP000812966">
    <property type="component" value="Unassembled WGS sequence"/>
</dbReference>
<accession>A0A8K0NRV6</accession>
<organism evidence="3 4">
    <name type="scientific">Filobasidium floriforme</name>
    <dbReference type="NCBI Taxonomy" id="5210"/>
    <lineage>
        <taxon>Eukaryota</taxon>
        <taxon>Fungi</taxon>
        <taxon>Dikarya</taxon>
        <taxon>Basidiomycota</taxon>
        <taxon>Agaricomycotina</taxon>
        <taxon>Tremellomycetes</taxon>
        <taxon>Filobasidiales</taxon>
        <taxon>Filobasidiaceae</taxon>
        <taxon>Filobasidium</taxon>
    </lineage>
</organism>
<evidence type="ECO:0000313" key="3">
    <source>
        <dbReference type="EMBL" id="KAG7530669.1"/>
    </source>
</evidence>
<feature type="region of interest" description="Disordered" evidence="1">
    <location>
        <begin position="443"/>
        <end position="573"/>
    </location>
</feature>
<dbReference type="SUPFAM" id="SSF50729">
    <property type="entry name" value="PH domain-like"/>
    <property type="match status" value="2"/>
</dbReference>
<dbReference type="Pfam" id="PF00169">
    <property type="entry name" value="PH"/>
    <property type="match status" value="2"/>
</dbReference>
<feature type="region of interest" description="Disordered" evidence="1">
    <location>
        <begin position="758"/>
        <end position="858"/>
    </location>
</feature>
<feature type="compositionally biased region" description="Low complexity" evidence="1">
    <location>
        <begin position="379"/>
        <end position="394"/>
    </location>
</feature>
<feature type="compositionally biased region" description="Polar residues" evidence="1">
    <location>
        <begin position="52"/>
        <end position="65"/>
    </location>
</feature>
<dbReference type="InterPro" id="IPR001849">
    <property type="entry name" value="PH_domain"/>
</dbReference>
<feature type="region of interest" description="Disordered" evidence="1">
    <location>
        <begin position="1"/>
        <end position="69"/>
    </location>
</feature>
<comment type="caution">
    <text evidence="3">The sequence shown here is derived from an EMBL/GenBank/DDBJ whole genome shotgun (WGS) entry which is preliminary data.</text>
</comment>
<keyword evidence="4" id="KW-1185">Reference proteome</keyword>
<proteinExistence type="predicted"/>
<dbReference type="Gene3D" id="2.30.29.30">
    <property type="entry name" value="Pleckstrin-homology domain (PH domain)/Phosphotyrosine-binding domain (PTB)"/>
    <property type="match status" value="2"/>
</dbReference>
<feature type="compositionally biased region" description="Low complexity" evidence="1">
    <location>
        <begin position="537"/>
        <end position="548"/>
    </location>
</feature>
<evidence type="ECO:0000259" key="2">
    <source>
        <dbReference type="PROSITE" id="PS50003"/>
    </source>
</evidence>
<feature type="region of interest" description="Disordered" evidence="1">
    <location>
        <begin position="636"/>
        <end position="671"/>
    </location>
</feature>
<feature type="compositionally biased region" description="Polar residues" evidence="1">
    <location>
        <begin position="759"/>
        <end position="785"/>
    </location>
</feature>
<feature type="compositionally biased region" description="Polar residues" evidence="1">
    <location>
        <begin position="793"/>
        <end position="805"/>
    </location>
</feature>
<feature type="compositionally biased region" description="Polar residues" evidence="1">
    <location>
        <begin position="474"/>
        <end position="510"/>
    </location>
</feature>
<sequence>MPGTAGPLSPGAAPAAPPTRGEIERKLSMRSAEPPRPRRRSSNPVSPPPIGQSGNESDSSFQSSLAGPPLMNTAASPIASGNVSNLSAGLHGNGVGASGGMSMNVGNQNGTASGNNIINNGTSNNNSIIGTTGGSNLSVPPKGASSVLSSIQERGERSTVFPGELEEDDEDVENEFEGELEGEGTELEEEELTGQRKVDGEELKRGMDEERVVKSGYLLKKGEKRKNWKKRWFVLRTEKLAYYRDEKEYMLCQILSLRDIHSVVSVQLKKHNFAFGIITAKRTFYVRATSQGEMESWVHAVNDARRNLAEGDEKARSPLQITGGAGAGGSGGVSIPVPAASTSMGNPNRGMSSSEGFGQYGVSPGYTEMSLGSYTPQRGGSVSHSHSHSQSLGGAMYGSQPQTPMAIHPGYTMQIGSQQQHQQQQGMIPGIESQLDRLAVEDQRMSPSGGGYGGSTSGMNTPTVSDRARGMPIRTTSAQREPSTSSVSSIPVDNGAVSQSNTNTMTTGSLLPQAFIPTSSDEEDDAFAPRSFGQGNGNNANIAGMMGMSPTTRFSPMGHPPTPGGGMVSPRPVQTDPKKVILNGYLMKLGTRGKKTWRKRWFVLTSGELVYTKSHMDTKVHRQIPLSNILDAIESREMARSPTSPRKPRHLHLDRDRERTRTRTSGKGEKGTVVQHAFQVITPQRTFKLCAPSEEEEIKWVAALRALINRERGLMSPTMMTGTMAPGLPAMPASASGLPGGGQGQGHAYLQGAPAYAHTGQTSRTHSQAPTPSVQPGSEENSYFTLGNPVAINPNNGSNNMTSVPGTPAGGSAGGFTYPIPQQPPQPPQSGRTTRASLPPLVTTPSHTRTRSATQSAKAAVAEVVRRFNPES</sequence>
<dbReference type="InterPro" id="IPR051707">
    <property type="entry name" value="PI-Interact_SigTrans_Reg"/>
</dbReference>
<feature type="domain" description="PH" evidence="2">
    <location>
        <begin position="579"/>
        <end position="709"/>
    </location>
</feature>
<dbReference type="InterPro" id="IPR011993">
    <property type="entry name" value="PH-like_dom_sf"/>
</dbReference>
<feature type="domain" description="PH" evidence="2">
    <location>
        <begin position="211"/>
        <end position="306"/>
    </location>
</feature>
<dbReference type="SMART" id="SM00233">
    <property type="entry name" value="PH"/>
    <property type="match status" value="2"/>
</dbReference>
<dbReference type="AlphaFoldDB" id="A0A8K0NRV6"/>
<feature type="region of interest" description="Disordered" evidence="1">
    <location>
        <begin position="369"/>
        <end position="409"/>
    </location>
</feature>
<dbReference type="FunFam" id="2.30.29.30:FF:000286">
    <property type="entry name" value="PH-protein kinase domain containing protein"/>
    <property type="match status" value="1"/>
</dbReference>
<evidence type="ECO:0000256" key="1">
    <source>
        <dbReference type="SAM" id="MobiDB-lite"/>
    </source>
</evidence>
<dbReference type="PROSITE" id="PS50003">
    <property type="entry name" value="PH_DOMAIN"/>
    <property type="match status" value="2"/>
</dbReference>
<protein>
    <recommendedName>
        <fullName evidence="2">PH domain-containing protein</fullName>
    </recommendedName>
</protein>
<name>A0A8K0NRV6_9TREE</name>
<reference evidence="3" key="1">
    <citation type="submission" date="2020-04" db="EMBL/GenBank/DDBJ databases">
        <title>Analysis of mating type loci in Filobasidium floriforme.</title>
        <authorList>
            <person name="Nowrousian M."/>
        </authorList>
    </citation>
    <scope>NUCLEOTIDE SEQUENCE</scope>
    <source>
        <strain evidence="3">CBS 6242</strain>
    </source>
</reference>
<dbReference type="EMBL" id="JABELV010000112">
    <property type="protein sequence ID" value="KAG7530669.1"/>
    <property type="molecule type" value="Genomic_DNA"/>
</dbReference>
<feature type="compositionally biased region" description="Polar residues" evidence="1">
    <location>
        <begin position="843"/>
        <end position="857"/>
    </location>
</feature>
<feature type="compositionally biased region" description="Low complexity" evidence="1">
    <location>
        <begin position="1"/>
        <end position="14"/>
    </location>
</feature>